<proteinExistence type="predicted"/>
<dbReference type="RefSeq" id="WP_262599374.1">
    <property type="nucleotide sequence ID" value="NZ_CP103300.1"/>
</dbReference>
<dbReference type="EMBL" id="CP103300">
    <property type="protein sequence ID" value="UYM16979.1"/>
    <property type="molecule type" value="Genomic_DNA"/>
</dbReference>
<evidence type="ECO:0000313" key="3">
    <source>
        <dbReference type="Proteomes" id="UP001163255"/>
    </source>
</evidence>
<feature type="compositionally biased region" description="Basic and acidic residues" evidence="1">
    <location>
        <begin position="375"/>
        <end position="385"/>
    </location>
</feature>
<reference evidence="2" key="1">
    <citation type="submission" date="2022-10" db="EMBL/GenBank/DDBJ databases">
        <title>Completed Genome Sequence of two octocoral isolated bacterium, Endozoicomonas euniceicola EF212T and Endozoicomonas gorgoniicola PS125T.</title>
        <authorList>
            <person name="Chiou Y.-J."/>
            <person name="Chen Y.-H."/>
        </authorList>
    </citation>
    <scope>NUCLEOTIDE SEQUENCE</scope>
    <source>
        <strain evidence="2">EF212</strain>
    </source>
</reference>
<feature type="compositionally biased region" description="Polar residues" evidence="1">
    <location>
        <begin position="337"/>
        <end position="371"/>
    </location>
</feature>
<sequence>MASIFDKMNARLPALLRPGSRLRTKAASIKPLIALKKFALKTVMAAKKLRLLVPRRASNFAKDLHTPHTSLRSKLGADVDTALHSRSIKQADPKDILEQFRLKGEKYGTEAAKQEATDLLAAFEKLKPALEKFVEGADVRADRQREAIAKLENKFTDGLAKLKDIAWADMDAFLDSKSSGEVIEYQSLHQLIYGTSHVKTGTGERLPGLKHFVQSVKADPSQRKPVELPNGESGMESEFDAALRLMKEEWIPHGDSVNEQLGRWEDEKHTSSARDHQHYFAFLRSLERLGMMTMDPDKSTALDAKQKFLGQYGELFGIGDSIFAASGGRRRLRHRSATASQEVQKNVQNEVDSGLSSEDEYLTTQTQSGSETDYESAKEIDEKGSGLRRRKLRTKGDRDKSYNSGKQLPKDK</sequence>
<evidence type="ECO:0000313" key="2">
    <source>
        <dbReference type="EMBL" id="UYM16979.1"/>
    </source>
</evidence>
<evidence type="ECO:0000256" key="1">
    <source>
        <dbReference type="SAM" id="MobiDB-lite"/>
    </source>
</evidence>
<name>A0ABY6GW39_9GAMM</name>
<accession>A0ABY6GW39</accession>
<protein>
    <submittedName>
        <fullName evidence="2">Uncharacterized protein</fullName>
    </submittedName>
</protein>
<feature type="region of interest" description="Disordered" evidence="1">
    <location>
        <begin position="334"/>
        <end position="412"/>
    </location>
</feature>
<dbReference type="Proteomes" id="UP001163255">
    <property type="component" value="Chromosome"/>
</dbReference>
<organism evidence="2 3">
    <name type="scientific">Endozoicomonas euniceicola</name>
    <dbReference type="NCBI Taxonomy" id="1234143"/>
    <lineage>
        <taxon>Bacteria</taxon>
        <taxon>Pseudomonadati</taxon>
        <taxon>Pseudomonadota</taxon>
        <taxon>Gammaproteobacteria</taxon>
        <taxon>Oceanospirillales</taxon>
        <taxon>Endozoicomonadaceae</taxon>
        <taxon>Endozoicomonas</taxon>
    </lineage>
</organism>
<keyword evidence="3" id="KW-1185">Reference proteome</keyword>
<gene>
    <name evidence="2" type="ORF">NX720_03375</name>
</gene>